<dbReference type="SUPFAM" id="SSF51011">
    <property type="entry name" value="Glycosyl hydrolase domain"/>
    <property type="match status" value="1"/>
</dbReference>
<keyword evidence="1" id="KW-0326">Glycosidase</keyword>
<dbReference type="Gene3D" id="2.60.40.1180">
    <property type="entry name" value="Golgi alpha-mannosidase II"/>
    <property type="match status" value="1"/>
</dbReference>
<dbReference type="InterPro" id="IPR017853">
    <property type="entry name" value="GH"/>
</dbReference>
<dbReference type="Gene3D" id="3.20.20.80">
    <property type="entry name" value="Glycosidases"/>
    <property type="match status" value="1"/>
</dbReference>
<proteinExistence type="predicted"/>
<organism evidence="2 3">
    <name type="scientific">Pseudohaliea rubra DSM 19751</name>
    <dbReference type="NCBI Taxonomy" id="1265313"/>
    <lineage>
        <taxon>Bacteria</taxon>
        <taxon>Pseudomonadati</taxon>
        <taxon>Pseudomonadota</taxon>
        <taxon>Gammaproteobacteria</taxon>
        <taxon>Cellvibrionales</taxon>
        <taxon>Halieaceae</taxon>
        <taxon>Pseudohaliea</taxon>
    </lineage>
</organism>
<dbReference type="eggNOG" id="COG1523">
    <property type="taxonomic scope" value="Bacteria"/>
</dbReference>
<evidence type="ECO:0000313" key="2">
    <source>
        <dbReference type="EMBL" id="KGE02619.1"/>
    </source>
</evidence>
<evidence type="ECO:0000313" key="3">
    <source>
        <dbReference type="Proteomes" id="UP000029640"/>
    </source>
</evidence>
<keyword evidence="1" id="KW-0378">Hydrolase</keyword>
<gene>
    <name evidence="2" type="ORF">HRUBRA_02884</name>
</gene>
<dbReference type="PANTHER" id="PTHR43002">
    <property type="entry name" value="GLYCOGEN DEBRANCHING ENZYME"/>
    <property type="match status" value="1"/>
</dbReference>
<reference evidence="2 3" key="1">
    <citation type="journal article" date="2014" name="Genome Announc.">
        <title>Genome Sequence of Gammaproteobacterial Pseudohaliea rubra Type Strain DSM 19751, Isolated from Coastal Seawater of the Mediterranean Sea.</title>
        <authorList>
            <person name="Spring S."/>
            <person name="Fiebig A."/>
            <person name="Riedel T."/>
            <person name="Goker M."/>
            <person name="Klenk H.P."/>
        </authorList>
    </citation>
    <scope>NUCLEOTIDE SEQUENCE [LARGE SCALE GENOMIC DNA]</scope>
    <source>
        <strain evidence="2 3">DSM 19751</strain>
    </source>
</reference>
<accession>A0A095WVG1</accession>
<name>A0A095WVG1_9GAMM</name>
<dbReference type="AlphaFoldDB" id="A0A095WVG1"/>
<dbReference type="PATRIC" id="fig|1265313.6.peg.2837"/>
<dbReference type="EMBL" id="AUVB01000089">
    <property type="protein sequence ID" value="KGE02619.1"/>
    <property type="molecule type" value="Genomic_DNA"/>
</dbReference>
<dbReference type="RefSeq" id="WP_201771546.1">
    <property type="nucleotide sequence ID" value="NZ_KN234753.1"/>
</dbReference>
<evidence type="ECO:0000256" key="1">
    <source>
        <dbReference type="ARBA" id="ARBA00023295"/>
    </source>
</evidence>
<comment type="caution">
    <text evidence="2">The sequence shown here is derived from an EMBL/GenBank/DDBJ whole genome shotgun (WGS) entry which is preliminary data.</text>
</comment>
<dbReference type="GO" id="GO:0016798">
    <property type="term" value="F:hydrolase activity, acting on glycosyl bonds"/>
    <property type="evidence" value="ECO:0007669"/>
    <property type="project" value="UniProtKB-KW"/>
</dbReference>
<keyword evidence="3" id="KW-1185">Reference proteome</keyword>
<protein>
    <submittedName>
        <fullName evidence="2">Glycogen debranching enzyme</fullName>
    </submittedName>
</protein>
<dbReference type="Proteomes" id="UP000029640">
    <property type="component" value="Unassembled WGS sequence"/>
</dbReference>
<dbReference type="SUPFAM" id="SSF51445">
    <property type="entry name" value="(Trans)glycosidases"/>
    <property type="match status" value="1"/>
</dbReference>
<sequence>MEALRARQARNFLATLLLSQGVPMLQGGDEQGRSQRGNNNAYCQDNELGWVCWDEADTALQAFTGALLALRAGEPLLRADRYRHRDADNDGQRLAWLAPEGGELGGKAWHDPRRCCVGCLLGQDGGHGPAPYSLLLVMNGGEEPVSFTLPKAGPWQRRVDTAEAPWVFRGEPVAGASTEVQGRSLQLLRGGPWTPAGEEGRQ</sequence>
<dbReference type="STRING" id="1265313.HRUBRA_02884"/>
<dbReference type="HOGENOM" id="CLU_1353069_0_0_6"/>
<dbReference type="InterPro" id="IPR013780">
    <property type="entry name" value="Glyco_hydro_b"/>
</dbReference>